<evidence type="ECO:0000256" key="2">
    <source>
        <dbReference type="ARBA" id="ARBA00022552"/>
    </source>
</evidence>
<evidence type="ECO:0000256" key="8">
    <source>
        <dbReference type="PROSITE-ProRule" id="PRU01026"/>
    </source>
</evidence>
<keyword evidence="3 7" id="KW-0489">Methyltransferase</keyword>
<dbReference type="AlphaFoldDB" id="A0AAU7V572"/>
<dbReference type="KEGG" id="sapp:SAC06_07965"/>
<evidence type="ECO:0000313" key="10">
    <source>
        <dbReference type="EMBL" id="XBW07571.1"/>
    </source>
</evidence>
<comment type="subcellular location">
    <subcellularLocation>
        <location evidence="7">Cytoplasm</location>
    </subcellularLocation>
</comment>
<dbReference type="Pfam" id="PF00398">
    <property type="entry name" value="RrnaAD"/>
    <property type="match status" value="1"/>
</dbReference>
<evidence type="ECO:0000256" key="4">
    <source>
        <dbReference type="ARBA" id="ARBA00022679"/>
    </source>
</evidence>
<dbReference type="GO" id="GO:0052908">
    <property type="term" value="F:16S rRNA (adenine(1518)-N(6)/adenine(1519)-N(6))-dimethyltransferase activity"/>
    <property type="evidence" value="ECO:0007669"/>
    <property type="project" value="UniProtKB-EC"/>
</dbReference>
<evidence type="ECO:0000256" key="1">
    <source>
        <dbReference type="ARBA" id="ARBA00022490"/>
    </source>
</evidence>
<dbReference type="InterPro" id="IPR020596">
    <property type="entry name" value="rRNA_Ade_Mease_Trfase_CS"/>
</dbReference>
<dbReference type="RefSeq" id="WP_350257776.1">
    <property type="nucleotide sequence ID" value="NZ_CP138335.1"/>
</dbReference>
<feature type="binding site" evidence="7 8">
    <location>
        <position position="86"/>
    </location>
    <ligand>
        <name>S-adenosyl-L-methionine</name>
        <dbReference type="ChEBI" id="CHEBI:59789"/>
    </ligand>
</feature>
<dbReference type="GO" id="GO:0003723">
    <property type="term" value="F:RNA binding"/>
    <property type="evidence" value="ECO:0007669"/>
    <property type="project" value="UniProtKB-UniRule"/>
</dbReference>
<keyword evidence="1 7" id="KW-0963">Cytoplasm</keyword>
<proteinExistence type="inferred from homology"/>
<dbReference type="EC" id="2.1.1.182" evidence="7"/>
<dbReference type="Gene3D" id="1.10.8.100">
    <property type="entry name" value="Ribosomal RNA adenine dimethylase-like, domain 2"/>
    <property type="match status" value="1"/>
</dbReference>
<organism evidence="10">
    <name type="scientific">Scrofimicrobium appendicitidis</name>
    <dbReference type="NCBI Taxonomy" id="3079930"/>
    <lineage>
        <taxon>Bacteria</taxon>
        <taxon>Bacillati</taxon>
        <taxon>Actinomycetota</taxon>
        <taxon>Actinomycetes</taxon>
        <taxon>Actinomycetales</taxon>
        <taxon>Actinomycetaceae</taxon>
        <taxon>Scrofimicrobium</taxon>
    </lineage>
</organism>
<comment type="function">
    <text evidence="7">Specifically dimethylates two adjacent adenosines (A1518 and A1519) in the loop of a conserved hairpin near the 3'-end of 16S rRNA in the 30S particle. May play a critical role in biogenesis of 30S subunits.</text>
</comment>
<keyword evidence="4 7" id="KW-0808">Transferase</keyword>
<dbReference type="InterPro" id="IPR011530">
    <property type="entry name" value="rRNA_adenine_dimethylase"/>
</dbReference>
<feature type="binding site" evidence="7 8">
    <location>
        <position position="40"/>
    </location>
    <ligand>
        <name>S-adenosyl-L-methionine</name>
        <dbReference type="ChEBI" id="CHEBI:59789"/>
    </ligand>
</feature>
<reference evidence="10" key="1">
    <citation type="submission" date="2023-11" db="EMBL/GenBank/DDBJ databases">
        <title>Scrofimicrobium hongkongense sp. nov., isolated from a patient with peritonitis.</title>
        <authorList>
            <person name="Lao H.Y."/>
            <person name="Wong A.Y.P."/>
            <person name="Ng T.L."/>
            <person name="Wong R.Y.L."/>
            <person name="Yau M.C.Y."/>
            <person name="Lam J.Y.W."/>
            <person name="Siu G.K.H."/>
        </authorList>
    </citation>
    <scope>NUCLEOTIDE SEQUENCE</scope>
    <source>
        <strain evidence="10">R131</strain>
    </source>
</reference>
<dbReference type="NCBIfam" id="TIGR00755">
    <property type="entry name" value="ksgA"/>
    <property type="match status" value="1"/>
</dbReference>
<keyword evidence="6 7" id="KW-0694">RNA-binding</keyword>
<comment type="catalytic activity">
    <reaction evidence="7">
        <text>adenosine(1518)/adenosine(1519) in 16S rRNA + 4 S-adenosyl-L-methionine = N(6)-dimethyladenosine(1518)/N(6)-dimethyladenosine(1519) in 16S rRNA + 4 S-adenosyl-L-homocysteine + 4 H(+)</text>
        <dbReference type="Rhea" id="RHEA:19609"/>
        <dbReference type="Rhea" id="RHEA-COMP:10232"/>
        <dbReference type="Rhea" id="RHEA-COMP:10233"/>
        <dbReference type="ChEBI" id="CHEBI:15378"/>
        <dbReference type="ChEBI" id="CHEBI:57856"/>
        <dbReference type="ChEBI" id="CHEBI:59789"/>
        <dbReference type="ChEBI" id="CHEBI:74411"/>
        <dbReference type="ChEBI" id="CHEBI:74493"/>
        <dbReference type="EC" id="2.1.1.182"/>
    </reaction>
</comment>
<name>A0AAU7V572_9ACTO</name>
<dbReference type="InterPro" id="IPR001737">
    <property type="entry name" value="KsgA/Erm"/>
</dbReference>
<evidence type="ECO:0000256" key="5">
    <source>
        <dbReference type="ARBA" id="ARBA00022691"/>
    </source>
</evidence>
<dbReference type="SMART" id="SM00650">
    <property type="entry name" value="rADc"/>
    <property type="match status" value="1"/>
</dbReference>
<evidence type="ECO:0000256" key="3">
    <source>
        <dbReference type="ARBA" id="ARBA00022603"/>
    </source>
</evidence>
<keyword evidence="5 7" id="KW-0949">S-adenosyl-L-methionine</keyword>
<comment type="similarity">
    <text evidence="7">Belongs to the class I-like SAM-binding methyltransferase superfamily. rRNA adenine N(6)-methyltransferase family. RsmA subfamily.</text>
</comment>
<feature type="binding site" evidence="7 8">
    <location>
        <position position="38"/>
    </location>
    <ligand>
        <name>S-adenosyl-L-methionine</name>
        <dbReference type="ChEBI" id="CHEBI:59789"/>
    </ligand>
</feature>
<accession>A0AAU7V572</accession>
<sequence length="317" mass="33865">METEGNLPPKYGPLLGPVAIREISAALGVSPTKKLGQNFLHDGGTVRRIVASAQIDPGDIVLEVGPGLGSLTLGLLGAQARVCAVEIDPTLAEQLPKTVAELQPDRADDLVVYQADALTVQSWAECAPGWAPPRRLVANLPYNVAVPILLHFLALLPTLESSLVMVQAEVADRLVAGPGSKTYGVPSVKVAWYGQAKRAGSVGRTVFWPAPNVDSALVDVQLFAEPRGDESLRQATFALVDAAFAQRRKMLRAALRSWVDSAEEVNALLERAQIDPTRRAETLSIDDFVQLGRASLTMSVSEAPLLAAARERGRQDA</sequence>
<dbReference type="InterPro" id="IPR023165">
    <property type="entry name" value="rRNA_Ade_diMease-like_C"/>
</dbReference>
<dbReference type="Gene3D" id="3.40.50.150">
    <property type="entry name" value="Vaccinia Virus protein VP39"/>
    <property type="match status" value="1"/>
</dbReference>
<dbReference type="PANTHER" id="PTHR11727">
    <property type="entry name" value="DIMETHYLADENOSINE TRANSFERASE"/>
    <property type="match status" value="1"/>
</dbReference>
<evidence type="ECO:0000256" key="7">
    <source>
        <dbReference type="HAMAP-Rule" id="MF_00607"/>
    </source>
</evidence>
<dbReference type="PROSITE" id="PS51689">
    <property type="entry name" value="SAM_RNA_A_N6_MT"/>
    <property type="match status" value="1"/>
</dbReference>
<evidence type="ECO:0000256" key="6">
    <source>
        <dbReference type="ARBA" id="ARBA00022884"/>
    </source>
</evidence>
<feature type="binding site" evidence="7 8">
    <location>
        <position position="116"/>
    </location>
    <ligand>
        <name>S-adenosyl-L-methionine</name>
        <dbReference type="ChEBI" id="CHEBI:59789"/>
    </ligand>
</feature>
<dbReference type="PANTHER" id="PTHR11727:SF7">
    <property type="entry name" value="DIMETHYLADENOSINE TRANSFERASE-RELATED"/>
    <property type="match status" value="1"/>
</dbReference>
<dbReference type="EMBL" id="CP138335">
    <property type="protein sequence ID" value="XBW07571.1"/>
    <property type="molecule type" value="Genomic_DNA"/>
</dbReference>
<gene>
    <name evidence="7 10" type="primary">rsmA</name>
    <name evidence="7" type="synonym">ksgA</name>
    <name evidence="10" type="ORF">SAC06_07965</name>
</gene>
<feature type="domain" description="Ribosomal RNA adenine methylase transferase N-terminal" evidence="9">
    <location>
        <begin position="45"/>
        <end position="224"/>
    </location>
</feature>
<dbReference type="InterPro" id="IPR029063">
    <property type="entry name" value="SAM-dependent_MTases_sf"/>
</dbReference>
<dbReference type="GO" id="GO:0005829">
    <property type="term" value="C:cytosol"/>
    <property type="evidence" value="ECO:0007669"/>
    <property type="project" value="TreeGrafter"/>
</dbReference>
<keyword evidence="2 7" id="KW-0698">rRNA processing</keyword>
<dbReference type="HAMAP" id="MF_00607">
    <property type="entry name" value="16SrRNA_methyltr_A"/>
    <property type="match status" value="1"/>
</dbReference>
<dbReference type="InterPro" id="IPR020598">
    <property type="entry name" value="rRNA_Ade_methylase_Trfase_N"/>
</dbReference>
<protein>
    <recommendedName>
        <fullName evidence="7">Ribosomal RNA small subunit methyltransferase A</fullName>
        <ecNumber evidence="7">2.1.1.182</ecNumber>
    </recommendedName>
    <alternativeName>
        <fullName evidence="7">16S rRNA (adenine(1518)-N(6)/adenine(1519)-N(6))-dimethyltransferase</fullName>
    </alternativeName>
    <alternativeName>
        <fullName evidence="7">16S rRNA dimethyladenosine transferase</fullName>
    </alternativeName>
    <alternativeName>
        <fullName evidence="7">16S rRNA dimethylase</fullName>
    </alternativeName>
    <alternativeName>
        <fullName evidence="7">S-adenosylmethionine-6-N', N'-adenosyl(rRNA) dimethyltransferase</fullName>
    </alternativeName>
</protein>
<dbReference type="PROSITE" id="PS01131">
    <property type="entry name" value="RRNA_A_DIMETH"/>
    <property type="match status" value="1"/>
</dbReference>
<evidence type="ECO:0000259" key="9">
    <source>
        <dbReference type="SMART" id="SM00650"/>
    </source>
</evidence>
<dbReference type="SUPFAM" id="SSF53335">
    <property type="entry name" value="S-adenosyl-L-methionine-dependent methyltransferases"/>
    <property type="match status" value="1"/>
</dbReference>
<feature type="binding site" evidence="7 8">
    <location>
        <position position="65"/>
    </location>
    <ligand>
        <name>S-adenosyl-L-methionine</name>
        <dbReference type="ChEBI" id="CHEBI:59789"/>
    </ligand>
</feature>
<feature type="binding site" evidence="7 8">
    <location>
        <position position="139"/>
    </location>
    <ligand>
        <name>S-adenosyl-L-methionine</name>
        <dbReference type="ChEBI" id="CHEBI:59789"/>
    </ligand>
</feature>
<dbReference type="FunFam" id="3.40.50.150:FF:000023">
    <property type="entry name" value="Ribosomal RNA small subunit methyltransferase A"/>
    <property type="match status" value="1"/>
</dbReference>